<organism evidence="1">
    <name type="scientific">viral metagenome</name>
    <dbReference type="NCBI Taxonomy" id="1070528"/>
    <lineage>
        <taxon>unclassified sequences</taxon>
        <taxon>metagenomes</taxon>
        <taxon>organismal metagenomes</taxon>
    </lineage>
</organism>
<sequence length="189" mass="22836">MCEYPKLEDFYHLLKDDHYYSTYSSYIICWKPINKNKKITDKLNDIINDIIIYEDYATYVFEEMQIINIIDIENLYAEHLTIENAMFDVSNKISMVRNYFVSMKEKNVECYKSFKRAYYEAMHNSHHMSHFTGTIVLYHLNGAKSFDCCYENGLRNGEQFNYSYYELPIKYTCWKNNELLYTNEFLPKT</sequence>
<accession>A0A6C0EB07</accession>
<dbReference type="EMBL" id="MN739783">
    <property type="protein sequence ID" value="QHT26274.1"/>
    <property type="molecule type" value="Genomic_DNA"/>
</dbReference>
<dbReference type="AlphaFoldDB" id="A0A6C0EB07"/>
<name>A0A6C0EB07_9ZZZZ</name>
<reference evidence="1" key="1">
    <citation type="journal article" date="2020" name="Nature">
        <title>Giant virus diversity and host interactions through global metagenomics.</title>
        <authorList>
            <person name="Schulz F."/>
            <person name="Roux S."/>
            <person name="Paez-Espino D."/>
            <person name="Jungbluth S."/>
            <person name="Walsh D.A."/>
            <person name="Denef V.J."/>
            <person name="McMahon K.D."/>
            <person name="Konstantinidis K.T."/>
            <person name="Eloe-Fadrosh E.A."/>
            <person name="Kyrpides N.C."/>
            <person name="Woyke T."/>
        </authorList>
    </citation>
    <scope>NUCLEOTIDE SEQUENCE</scope>
    <source>
        <strain evidence="1">GVMAG-M-3300023179-27</strain>
    </source>
</reference>
<evidence type="ECO:0000313" key="1">
    <source>
        <dbReference type="EMBL" id="QHT26274.1"/>
    </source>
</evidence>
<protein>
    <submittedName>
        <fullName evidence="1">Uncharacterized protein</fullName>
    </submittedName>
</protein>
<proteinExistence type="predicted"/>